<evidence type="ECO:0000313" key="2">
    <source>
        <dbReference type="Proteomes" id="UP000240493"/>
    </source>
</evidence>
<keyword evidence="2" id="KW-1185">Reference proteome</keyword>
<organism evidence="1 2">
    <name type="scientific">Trichoderma asperellum (strain ATCC 204424 / CBS 433.97 / NBRC 101777)</name>
    <dbReference type="NCBI Taxonomy" id="1042311"/>
    <lineage>
        <taxon>Eukaryota</taxon>
        <taxon>Fungi</taxon>
        <taxon>Dikarya</taxon>
        <taxon>Ascomycota</taxon>
        <taxon>Pezizomycotina</taxon>
        <taxon>Sordariomycetes</taxon>
        <taxon>Hypocreomycetidae</taxon>
        <taxon>Hypocreales</taxon>
        <taxon>Hypocreaceae</taxon>
        <taxon>Trichoderma</taxon>
    </lineage>
</organism>
<proteinExistence type="predicted"/>
<gene>
    <name evidence="1" type="ORF">M441DRAFT_455095</name>
</gene>
<dbReference type="AlphaFoldDB" id="A0A2T3ZEF9"/>
<evidence type="ECO:0000313" key="1">
    <source>
        <dbReference type="EMBL" id="PTB43185.1"/>
    </source>
</evidence>
<dbReference type="Proteomes" id="UP000240493">
    <property type="component" value="Unassembled WGS sequence"/>
</dbReference>
<name>A0A2T3ZEF9_TRIA4</name>
<sequence length="105" mass="11205">MARKWLRQAPLRLCIGHRSSAQIGNGSILPAAPSWATFGAANDRSAHLLAVQRLLTSSSRDMPPNGDINSTLLLSLVGRRRRGSAPAGRGACCLLQTPAKLSMCR</sequence>
<dbReference type="EMBL" id="KZ679259">
    <property type="protein sequence ID" value="PTB43185.1"/>
    <property type="molecule type" value="Genomic_DNA"/>
</dbReference>
<protein>
    <submittedName>
        <fullName evidence="1">Uncharacterized protein</fullName>
    </submittedName>
</protein>
<accession>A0A2T3ZEF9</accession>
<reference evidence="1 2" key="1">
    <citation type="submission" date="2016-07" db="EMBL/GenBank/DDBJ databases">
        <title>Multiple horizontal gene transfer events from other fungi enriched the ability of initially mycotrophic Trichoderma (Ascomycota) to feed on dead plant biomass.</title>
        <authorList>
            <consortium name="DOE Joint Genome Institute"/>
            <person name="Aerts A."/>
            <person name="Atanasova L."/>
            <person name="Chenthamara K."/>
            <person name="Zhang J."/>
            <person name="Grujic M."/>
            <person name="Henrissat B."/>
            <person name="Kuo A."/>
            <person name="Salamov A."/>
            <person name="Lipzen A."/>
            <person name="Labutti K."/>
            <person name="Barry K."/>
            <person name="Miao Y."/>
            <person name="Rahimi M.J."/>
            <person name="Shen Q."/>
            <person name="Grigoriev I.V."/>
            <person name="Kubicek C.P."/>
            <person name="Druzhinina I.S."/>
        </authorList>
    </citation>
    <scope>NUCLEOTIDE SEQUENCE [LARGE SCALE GENOMIC DNA]</scope>
    <source>
        <strain evidence="1 2">CBS 433.97</strain>
    </source>
</reference>